<reference evidence="3" key="1">
    <citation type="submission" date="2022-11" db="UniProtKB">
        <authorList>
            <consortium name="WormBaseParasite"/>
        </authorList>
    </citation>
    <scope>IDENTIFICATION</scope>
</reference>
<proteinExistence type="predicted"/>
<protein>
    <submittedName>
        <fullName evidence="3">Glycoside hydrolase family 76 protein</fullName>
    </submittedName>
</protein>
<dbReference type="InterPro" id="IPR053169">
    <property type="entry name" value="MUG_Protein"/>
</dbReference>
<dbReference type="AlphaFoldDB" id="A0A914XTJ0"/>
<accession>A0A914XTJ0</accession>
<keyword evidence="2" id="KW-1185">Reference proteome</keyword>
<sequence>MKLVVRFVLLLSAYCAVIDSIEVTNQRPSISDDGPINWNQRAAALVTTLNTNWYSSDLRQWTKLNGDPLGVWHTWNGLEAMIDYSNYSGDSNFDKMSFDVAGNFVLLAQAMSYYDDDALWAGIALVKAYRKSPSVFYITGAKGVFDELVGYWDSKCNGGVWWSHEKTYKNAITNELFLMLAIDLYEETGDVNYYNWAIREYNWFLASGMLNSDNLINDGLTDQCVTNNGTTWTYNQGVILGGLAGLARINPGNASTYLNLADKIVRAVAAHLTMNSSEGKAILKESVVDGEDGEQFKGIFMRYLAQLIAVTTDASRKAAYAQLILDSADYVWNNAKNNQNEVSAVWIGQRHDPPWYDAIAQISAIDLMNAAIYASKSMPQF</sequence>
<dbReference type="Proteomes" id="UP000887566">
    <property type="component" value="Unplaced"/>
</dbReference>
<dbReference type="InterPro" id="IPR005198">
    <property type="entry name" value="Glyco_hydro_76"/>
</dbReference>
<dbReference type="Gene3D" id="1.50.10.20">
    <property type="match status" value="1"/>
</dbReference>
<dbReference type="SUPFAM" id="SSF48208">
    <property type="entry name" value="Six-hairpin glycosidases"/>
    <property type="match status" value="1"/>
</dbReference>
<name>A0A914XTJ0_9BILA</name>
<organism evidence="2 3">
    <name type="scientific">Plectus sambesii</name>
    <dbReference type="NCBI Taxonomy" id="2011161"/>
    <lineage>
        <taxon>Eukaryota</taxon>
        <taxon>Metazoa</taxon>
        <taxon>Ecdysozoa</taxon>
        <taxon>Nematoda</taxon>
        <taxon>Chromadorea</taxon>
        <taxon>Plectida</taxon>
        <taxon>Plectina</taxon>
        <taxon>Plectoidea</taxon>
        <taxon>Plectidae</taxon>
        <taxon>Plectus</taxon>
    </lineage>
</organism>
<feature type="chain" id="PRO_5037363868" evidence="1">
    <location>
        <begin position="21"/>
        <end position="381"/>
    </location>
</feature>
<dbReference type="PANTHER" id="PTHR47791:SF1">
    <property type="entry name" value="ENDO MANNANASE, GH76 FAMILY (EUROFUNG)"/>
    <property type="match status" value="1"/>
</dbReference>
<evidence type="ECO:0000313" key="2">
    <source>
        <dbReference type="Proteomes" id="UP000887566"/>
    </source>
</evidence>
<keyword evidence="1" id="KW-0732">Signal</keyword>
<feature type="signal peptide" evidence="1">
    <location>
        <begin position="1"/>
        <end position="20"/>
    </location>
</feature>
<dbReference type="WBParaSite" id="PSAMB.scaffold9921size4514.g32862.t1">
    <property type="protein sequence ID" value="PSAMB.scaffold9921size4514.g32862.t1"/>
    <property type="gene ID" value="PSAMB.scaffold9921size4514.g32862"/>
</dbReference>
<dbReference type="GO" id="GO:0005975">
    <property type="term" value="P:carbohydrate metabolic process"/>
    <property type="evidence" value="ECO:0007669"/>
    <property type="project" value="InterPro"/>
</dbReference>
<evidence type="ECO:0000256" key="1">
    <source>
        <dbReference type="SAM" id="SignalP"/>
    </source>
</evidence>
<dbReference type="InterPro" id="IPR008928">
    <property type="entry name" value="6-hairpin_glycosidase_sf"/>
</dbReference>
<evidence type="ECO:0000313" key="3">
    <source>
        <dbReference type="WBParaSite" id="PSAMB.scaffold9921size4514.g32862.t1"/>
    </source>
</evidence>
<dbReference type="Pfam" id="PF03663">
    <property type="entry name" value="Glyco_hydro_76"/>
    <property type="match status" value="1"/>
</dbReference>
<dbReference type="PANTHER" id="PTHR47791">
    <property type="entry name" value="MEIOTICALLY UP-REGULATED GENE 191 PROTEIN"/>
    <property type="match status" value="1"/>
</dbReference>